<keyword evidence="3" id="KW-1185">Reference proteome</keyword>
<proteinExistence type="predicted"/>
<evidence type="ECO:0000313" key="3">
    <source>
        <dbReference type="Proteomes" id="UP000509568"/>
    </source>
</evidence>
<dbReference type="AlphaFoldDB" id="A0A7D5H5T7"/>
<dbReference type="EMBL" id="CP056030">
    <property type="protein sequence ID" value="QKZ04583.1"/>
    <property type="molecule type" value="Genomic_DNA"/>
</dbReference>
<dbReference type="Proteomes" id="UP000509568">
    <property type="component" value="Chromosome"/>
</dbReference>
<gene>
    <name evidence="2" type="ORF">HWQ56_12635</name>
</gene>
<feature type="compositionally biased region" description="Basic and acidic residues" evidence="1">
    <location>
        <begin position="724"/>
        <end position="738"/>
    </location>
</feature>
<protein>
    <submittedName>
        <fullName evidence="2">Uncharacterized protein</fullName>
    </submittedName>
</protein>
<evidence type="ECO:0000256" key="1">
    <source>
        <dbReference type="SAM" id="MobiDB-lite"/>
    </source>
</evidence>
<dbReference type="RefSeq" id="WP_176570695.1">
    <property type="nucleotide sequence ID" value="NZ_CP056030.1"/>
</dbReference>
<dbReference type="KEGG" id="pez:HWQ56_12635"/>
<name>A0A7D5H5T7_9PSED</name>
<accession>A0A7D5H5T7</accession>
<sequence length="738" mass="81632">MSNDTPERPGLPERLPDVFLPPRVEGTLPDLPGETNLLPISLLSAALRVEFDQWGAAPISPGEFPATVHPYWDTHALPTKTFQYPFDTSELYFLVPEYLLAVEGPHRIKYRIASELYDDESEVTTVLIDWRAPSFNAIPGIVLLPPEVIANGITEEYLADNGGLLTVDIPHYSGTKTEDQIEFYWQHVPIQPGDDLIFFTHTVTADEAEQAQNDPASRITVNIPEAVIKARGQGDFVVKYLLKDRAGNTSVYSQGTPVTVDFTVTPVLAAPQVPAFNDGLINRADSLNGVQVQIGRYEWRSGDRFVVHWGAQTSFETSVGNSPVFPLLHLVPWEVLTVNGTSARETVPVAFSILRGPRRWRSPELSVVLDLTVAGPINPDPNPVNPRLARVTVKGRGGDNRIGDEDVGTQVKVELALYPDPNPGEELRLYWGQLAEPVARYTVNASDAGGDILEFFVPWQRVVDAGVSAAMPVRYLTFNGVNSQQSEDTLVTISFSVIEPTLPKVFYPKPEGAPHNWDERIPQFNCAVKPWRGMTVYLPADPRFVAGARIVFHWQGYYRENLTNSGHESFYVGDDFEVGPLDASAARDGVTFTLPASRFKDLIEPIGFKGVSTPIQDQNGSAEMWYTLYREGQVPITNKRRENYARISLIPPGANARVTGITIRMMIAGARLPLASRFMPKGGYPRYWTACAAGCEGCKRRASLAKHRVTGASPVSVHQPCGDVDGKPQYRRVEQETD</sequence>
<evidence type="ECO:0000313" key="2">
    <source>
        <dbReference type="EMBL" id="QKZ04583.1"/>
    </source>
</evidence>
<organism evidence="2 3">
    <name type="scientific">Pseudomonas eucalypticola</name>
    <dbReference type="NCBI Taxonomy" id="2599595"/>
    <lineage>
        <taxon>Bacteria</taxon>
        <taxon>Pseudomonadati</taxon>
        <taxon>Pseudomonadota</taxon>
        <taxon>Gammaproteobacteria</taxon>
        <taxon>Pseudomonadales</taxon>
        <taxon>Pseudomonadaceae</taxon>
        <taxon>Pseudomonas</taxon>
    </lineage>
</organism>
<feature type="region of interest" description="Disordered" evidence="1">
    <location>
        <begin position="711"/>
        <end position="738"/>
    </location>
</feature>
<reference evidence="2 3" key="1">
    <citation type="submission" date="2020-06" db="EMBL/GenBank/DDBJ databases">
        <title>Pseudomonas eucalypticola sp. nov., an endophyte of Eucalyptus dunnii leaves with biocontrol ability of eucalyptus leaf blight.</title>
        <authorList>
            <person name="Liu Y."/>
            <person name="Song Z."/>
            <person name="Zeng H."/>
            <person name="Lu M."/>
            <person name="Wang X."/>
            <person name="Lian X."/>
            <person name="Zhang Q."/>
        </authorList>
    </citation>
    <scope>NUCLEOTIDE SEQUENCE [LARGE SCALE GENOMIC DNA]</scope>
    <source>
        <strain evidence="2 3">NP-1</strain>
    </source>
</reference>